<feature type="region of interest" description="Disordered" evidence="5">
    <location>
        <begin position="25"/>
        <end position="44"/>
    </location>
</feature>
<sequence length="371" mass="42807">MTMAPINRFQHAVSSNFDELVFGNKQEAESNPSESRNSVTPQRTEESKKYIKEFLSKVRPELLKKRGMKTIIPIKDLMRQSVLTRMESIVDAMEVDNDQNRVEKMDWMKIENDEMVNRETSRMTELSVDDDTLNLLADKSKVWMKLLQFGEDKRPAYYGTWTKTSKKISARNPFAKDTDIFDYDYDSEAEWVEDEGDECKSDEEEKEPEEEDSQDDDWIVPNGYLSEDEIHESDESFSSPSSPAKKLSGSDKPKIVDVLRPVVIGPVFEEYPGVPDHQLSQYSARFLSADVSAPYNVFTSPPIQIHCTNRSTGQNKRKVRNTTEINGCNFEKEQPLVSKQRDKGRTNRNTKIEIDESKQAMDYTFINEMVI</sequence>
<dbReference type="EMBL" id="CAJVPV010000700">
    <property type="protein sequence ID" value="CAG8470138.1"/>
    <property type="molecule type" value="Genomic_DNA"/>
</dbReference>
<keyword evidence="8" id="KW-1185">Reference proteome</keyword>
<reference evidence="7" key="1">
    <citation type="submission" date="2021-06" db="EMBL/GenBank/DDBJ databases">
        <authorList>
            <person name="Kallberg Y."/>
            <person name="Tangrot J."/>
            <person name="Rosling A."/>
        </authorList>
    </citation>
    <scope>NUCLEOTIDE SEQUENCE</scope>
    <source>
        <strain evidence="7">CL551</strain>
    </source>
</reference>
<proteinExistence type="predicted"/>
<keyword evidence="4" id="KW-0539">Nucleus</keyword>
<dbReference type="PANTHER" id="PTHR15272:SF0">
    <property type="entry name" value="CHROMATIN ASSEMBLY FACTOR 1 SUBUNIT A"/>
    <property type="match status" value="1"/>
</dbReference>
<dbReference type="GO" id="GO:0005634">
    <property type="term" value="C:nucleus"/>
    <property type="evidence" value="ECO:0007669"/>
    <property type="project" value="UniProtKB-SubCell"/>
</dbReference>
<evidence type="ECO:0000313" key="7">
    <source>
        <dbReference type="EMBL" id="CAG8470138.1"/>
    </source>
</evidence>
<feature type="compositionally biased region" description="Acidic residues" evidence="5">
    <location>
        <begin position="192"/>
        <end position="218"/>
    </location>
</feature>
<dbReference type="Pfam" id="PF12253">
    <property type="entry name" value="CAF1A_dimeriz"/>
    <property type="match status" value="1"/>
</dbReference>
<evidence type="ECO:0000256" key="2">
    <source>
        <dbReference type="ARBA" id="ARBA00022763"/>
    </source>
</evidence>
<evidence type="ECO:0000256" key="3">
    <source>
        <dbReference type="ARBA" id="ARBA00023204"/>
    </source>
</evidence>
<keyword evidence="3" id="KW-0234">DNA repair</keyword>
<dbReference type="GO" id="GO:0033186">
    <property type="term" value="C:CAF-1 complex"/>
    <property type="evidence" value="ECO:0007669"/>
    <property type="project" value="TreeGrafter"/>
</dbReference>
<dbReference type="GO" id="GO:0006281">
    <property type="term" value="P:DNA repair"/>
    <property type="evidence" value="ECO:0007669"/>
    <property type="project" value="UniProtKB-KW"/>
</dbReference>
<dbReference type="InterPro" id="IPR022043">
    <property type="entry name" value="CAF1A_DD"/>
</dbReference>
<name>A0A9N8Z1J6_9GLOM</name>
<comment type="subcellular location">
    <subcellularLocation>
        <location evidence="1">Nucleus</location>
    </subcellularLocation>
</comment>
<gene>
    <name evidence="7" type="ORF">AMORRO_LOCUS1817</name>
</gene>
<accession>A0A9N8Z1J6</accession>
<feature type="region of interest" description="Disordered" evidence="5">
    <location>
        <begin position="192"/>
        <end position="251"/>
    </location>
</feature>
<dbReference type="PANTHER" id="PTHR15272">
    <property type="entry name" value="CHROMATIN ASSEMBLY FACTOR 1 SUBUNIT A CAF-1 SUBUNIT A"/>
    <property type="match status" value="1"/>
</dbReference>
<dbReference type="AlphaFoldDB" id="A0A9N8Z1J6"/>
<evidence type="ECO:0000256" key="1">
    <source>
        <dbReference type="ARBA" id="ARBA00004123"/>
    </source>
</evidence>
<protein>
    <submittedName>
        <fullName evidence="7">530_t:CDS:1</fullName>
    </submittedName>
</protein>
<evidence type="ECO:0000259" key="6">
    <source>
        <dbReference type="Pfam" id="PF12253"/>
    </source>
</evidence>
<feature type="domain" description="Chromatin assembly factor 1 subunit A dimerization" evidence="6">
    <location>
        <begin position="145"/>
        <end position="215"/>
    </location>
</feature>
<keyword evidence="2" id="KW-0227">DNA damage</keyword>
<comment type="caution">
    <text evidence="7">The sequence shown here is derived from an EMBL/GenBank/DDBJ whole genome shotgun (WGS) entry which is preliminary data.</text>
</comment>
<feature type="compositionally biased region" description="Polar residues" evidence="5">
    <location>
        <begin position="29"/>
        <end position="42"/>
    </location>
</feature>
<organism evidence="7 8">
    <name type="scientific">Acaulospora morrowiae</name>
    <dbReference type="NCBI Taxonomy" id="94023"/>
    <lineage>
        <taxon>Eukaryota</taxon>
        <taxon>Fungi</taxon>
        <taxon>Fungi incertae sedis</taxon>
        <taxon>Mucoromycota</taxon>
        <taxon>Glomeromycotina</taxon>
        <taxon>Glomeromycetes</taxon>
        <taxon>Diversisporales</taxon>
        <taxon>Acaulosporaceae</taxon>
        <taxon>Acaulospora</taxon>
    </lineage>
</organism>
<dbReference type="GO" id="GO:0006334">
    <property type="term" value="P:nucleosome assembly"/>
    <property type="evidence" value="ECO:0007669"/>
    <property type="project" value="TreeGrafter"/>
</dbReference>
<evidence type="ECO:0000256" key="4">
    <source>
        <dbReference type="ARBA" id="ARBA00023242"/>
    </source>
</evidence>
<evidence type="ECO:0000256" key="5">
    <source>
        <dbReference type="SAM" id="MobiDB-lite"/>
    </source>
</evidence>
<feature type="compositionally biased region" description="Low complexity" evidence="5">
    <location>
        <begin position="236"/>
        <end position="247"/>
    </location>
</feature>
<evidence type="ECO:0000313" key="8">
    <source>
        <dbReference type="Proteomes" id="UP000789342"/>
    </source>
</evidence>
<dbReference type="Proteomes" id="UP000789342">
    <property type="component" value="Unassembled WGS sequence"/>
</dbReference>
<dbReference type="OrthoDB" id="440676at2759"/>